<dbReference type="Pfam" id="PF01612">
    <property type="entry name" value="DNA_pol_A_exo1"/>
    <property type="match status" value="1"/>
</dbReference>
<dbReference type="GO" id="GO:0003887">
    <property type="term" value="F:DNA-directed DNA polymerase activity"/>
    <property type="evidence" value="ECO:0007669"/>
    <property type="project" value="UniProtKB-UniRule"/>
</dbReference>
<keyword evidence="5 16" id="KW-0548">Nucleotidyltransferase</keyword>
<dbReference type="Gene3D" id="3.30.70.370">
    <property type="match status" value="1"/>
</dbReference>
<evidence type="ECO:0000256" key="5">
    <source>
        <dbReference type="ARBA" id="ARBA00022695"/>
    </source>
</evidence>
<dbReference type="GO" id="GO:0008408">
    <property type="term" value="F:3'-5' exonuclease activity"/>
    <property type="evidence" value="ECO:0007669"/>
    <property type="project" value="UniProtKB-UniRule"/>
</dbReference>
<dbReference type="Pfam" id="PF00476">
    <property type="entry name" value="DNA_pol_A"/>
    <property type="match status" value="1"/>
</dbReference>
<keyword evidence="21" id="KW-1185">Reference proteome</keyword>
<dbReference type="InterPro" id="IPR001098">
    <property type="entry name" value="DNA-dir_DNA_pol_A_palm_dom"/>
</dbReference>
<dbReference type="InterPro" id="IPR036397">
    <property type="entry name" value="RNaseH_sf"/>
</dbReference>
<dbReference type="AlphaFoldDB" id="B0BZV5"/>
<feature type="domain" description="5'-3' exonuclease" evidence="18">
    <location>
        <begin position="2"/>
        <end position="269"/>
    </location>
</feature>
<evidence type="ECO:0000256" key="6">
    <source>
        <dbReference type="ARBA" id="ARBA00022705"/>
    </source>
</evidence>
<comment type="similarity">
    <text evidence="1 16">Belongs to the DNA polymerase type-A family.</text>
</comment>
<comment type="catalytic activity">
    <reaction evidence="14 16">
        <text>DNA(n) + a 2'-deoxyribonucleoside 5'-triphosphate = DNA(n+1) + diphosphate</text>
        <dbReference type="Rhea" id="RHEA:22508"/>
        <dbReference type="Rhea" id="RHEA-COMP:17339"/>
        <dbReference type="Rhea" id="RHEA-COMP:17340"/>
        <dbReference type="ChEBI" id="CHEBI:33019"/>
        <dbReference type="ChEBI" id="CHEBI:61560"/>
        <dbReference type="ChEBI" id="CHEBI:173112"/>
        <dbReference type="EC" id="2.7.7.7"/>
    </reaction>
</comment>
<evidence type="ECO:0000313" key="21">
    <source>
        <dbReference type="Proteomes" id="UP000000268"/>
    </source>
</evidence>
<evidence type="ECO:0000256" key="9">
    <source>
        <dbReference type="ARBA" id="ARBA00022801"/>
    </source>
</evidence>
<protein>
    <recommendedName>
        <fullName evidence="3 15">DNA polymerase I</fullName>
        <ecNumber evidence="2 15">2.7.7.7</ecNumber>
    </recommendedName>
</protein>
<dbReference type="Pfam" id="PF01367">
    <property type="entry name" value="5_3_exonuc"/>
    <property type="match status" value="1"/>
</dbReference>
<dbReference type="InterPro" id="IPR043502">
    <property type="entry name" value="DNA/RNA_pol_sf"/>
</dbReference>
<reference evidence="20 21" key="1">
    <citation type="journal article" date="2008" name="Proc. Natl. Acad. Sci. U.S.A.">
        <title>Niche adaptation and genome expansion in the chlorophyll d-producing cyanobacterium Acaryochloris marina.</title>
        <authorList>
            <person name="Swingley W.D."/>
            <person name="Chen M."/>
            <person name="Cheung P.C."/>
            <person name="Conrad A.L."/>
            <person name="Dejesa L.C."/>
            <person name="Hao J."/>
            <person name="Honchak B.M."/>
            <person name="Karbach L.E."/>
            <person name="Kurdoglu A."/>
            <person name="Lahiri S."/>
            <person name="Mastrian S.D."/>
            <person name="Miyashita H."/>
            <person name="Page L."/>
            <person name="Ramakrishna P."/>
            <person name="Satoh S."/>
            <person name="Sattley W.M."/>
            <person name="Shimada Y."/>
            <person name="Taylor H.L."/>
            <person name="Tomo T."/>
            <person name="Tsuchiya T."/>
            <person name="Wang Z.T."/>
            <person name="Raymond J."/>
            <person name="Mimuro M."/>
            <person name="Blankenship R.E."/>
            <person name="Touchman J.W."/>
        </authorList>
    </citation>
    <scope>NUCLEOTIDE SEQUENCE [LARGE SCALE GENOMIC DNA]</scope>
    <source>
        <strain evidence="21">MBIC 11017</strain>
    </source>
</reference>
<keyword evidence="12 16" id="KW-0238">DNA-binding</keyword>
<evidence type="ECO:0000259" key="19">
    <source>
        <dbReference type="SMART" id="SM00482"/>
    </source>
</evidence>
<dbReference type="STRING" id="329726.AM1_2151"/>
<dbReference type="CDD" id="cd09859">
    <property type="entry name" value="PIN_53EXO"/>
    <property type="match status" value="1"/>
</dbReference>
<keyword evidence="11 16" id="KW-0239">DNA-directed DNA polymerase</keyword>
<dbReference type="GO" id="GO:0003677">
    <property type="term" value="F:DNA binding"/>
    <property type="evidence" value="ECO:0007669"/>
    <property type="project" value="UniProtKB-UniRule"/>
</dbReference>
<dbReference type="InterPro" id="IPR036279">
    <property type="entry name" value="5-3_exonuclease_C_sf"/>
</dbReference>
<keyword evidence="6 16" id="KW-0235">DNA replication</keyword>
<keyword evidence="10 16" id="KW-0269">Exonuclease</keyword>
<evidence type="ECO:0000256" key="4">
    <source>
        <dbReference type="ARBA" id="ARBA00022679"/>
    </source>
</evidence>
<dbReference type="Proteomes" id="UP000000268">
    <property type="component" value="Chromosome"/>
</dbReference>
<proteinExistence type="inferred from homology"/>
<dbReference type="EMBL" id="CP000828">
    <property type="protein sequence ID" value="ABW27165.1"/>
    <property type="molecule type" value="Genomic_DNA"/>
</dbReference>
<dbReference type="SUPFAM" id="SSF47807">
    <property type="entry name" value="5' to 3' exonuclease, C-terminal subdomain"/>
    <property type="match status" value="1"/>
</dbReference>
<evidence type="ECO:0000256" key="7">
    <source>
        <dbReference type="ARBA" id="ARBA00022722"/>
    </source>
</evidence>
<dbReference type="InterPro" id="IPR029060">
    <property type="entry name" value="PIN-like_dom_sf"/>
</dbReference>
<evidence type="ECO:0000256" key="13">
    <source>
        <dbReference type="ARBA" id="ARBA00023204"/>
    </source>
</evidence>
<organism evidence="20 21">
    <name type="scientific">Acaryochloris marina (strain MBIC 11017)</name>
    <dbReference type="NCBI Taxonomy" id="329726"/>
    <lineage>
        <taxon>Bacteria</taxon>
        <taxon>Bacillati</taxon>
        <taxon>Cyanobacteriota</taxon>
        <taxon>Cyanophyceae</taxon>
        <taxon>Acaryochloridales</taxon>
        <taxon>Acaryochloridaceae</taxon>
        <taxon>Acaryochloris</taxon>
    </lineage>
</organism>
<dbReference type="InterPro" id="IPR008918">
    <property type="entry name" value="HhH2"/>
</dbReference>
<dbReference type="FunFam" id="1.20.1060.10:FF:000001">
    <property type="entry name" value="DNA polymerase I"/>
    <property type="match status" value="1"/>
</dbReference>
<keyword evidence="8 16" id="KW-0227">DNA damage</keyword>
<dbReference type="CDD" id="cd09898">
    <property type="entry name" value="H3TH_53EXO"/>
    <property type="match status" value="1"/>
</dbReference>
<comment type="function">
    <text evidence="16">In addition to polymerase activity, this DNA polymerase exhibits 3'-5' and 5'-3' exonuclease activity.</text>
</comment>
<dbReference type="NCBIfam" id="NF004397">
    <property type="entry name" value="PRK05755.1"/>
    <property type="match status" value="1"/>
</dbReference>
<dbReference type="InterPro" id="IPR020046">
    <property type="entry name" value="5-3_exonucl_a-hlix_arch_N"/>
</dbReference>
<keyword evidence="9 16" id="KW-0378">Hydrolase</keyword>
<keyword evidence="4 16" id="KW-0808">Transferase</keyword>
<name>B0BZV5_ACAM1</name>
<dbReference type="FunFam" id="1.10.150.20:FF:000003">
    <property type="entry name" value="DNA polymerase I"/>
    <property type="match status" value="1"/>
</dbReference>
<dbReference type="PANTHER" id="PTHR10133">
    <property type="entry name" value="DNA POLYMERASE I"/>
    <property type="match status" value="1"/>
</dbReference>
<accession>B0BZV5</accession>
<dbReference type="SUPFAM" id="SSF88723">
    <property type="entry name" value="PIN domain-like"/>
    <property type="match status" value="1"/>
</dbReference>
<evidence type="ECO:0000313" key="20">
    <source>
        <dbReference type="EMBL" id="ABW27165.1"/>
    </source>
</evidence>
<dbReference type="Gene3D" id="1.10.150.20">
    <property type="entry name" value="5' to 3' exonuclease, C-terminal subdomain"/>
    <property type="match status" value="2"/>
</dbReference>
<dbReference type="KEGG" id="amr:AM1_2151"/>
<evidence type="ECO:0000256" key="11">
    <source>
        <dbReference type="ARBA" id="ARBA00022932"/>
    </source>
</evidence>
<dbReference type="SMART" id="SM00279">
    <property type="entry name" value="HhH2"/>
    <property type="match status" value="1"/>
</dbReference>
<sequence>MVDGHSLAFRAYYAFAKGREGGLRTSTGIPTSVCYGFLKNLLDLLKTEKPHYLAIAFDLGGPTFRHKADETYKANRAETPEDFIPDLENLQELLTAMDLPIVVEPGYEADDVLGTLAYQASQQGFKVKILSGDRDLFQLVQPDDRVRILYMSNIYSAASRSGAPPGSFGPTEVQEKMGVTVEQIVDYKALCGDSSDNIPGVKGIGDKTAVKLLTEYGTLDNIYASVDQIKGAVQKKLITGKEAAYHSQFMARIVLDVPLKVGPKDFELKGFTSDKVSPVLEKLEFQSFLRQINQLQKQFGGEAIAPPAPTASPVTDDGDDTWFFSAEDTEAVQTPPPPQLVPRIVDTPAKLKELITILESCTDGNQPVAWDTETDSLSPRDAHLVGIGCCWQGEEQAIAYIPVGHKEGDNLDLETALEGLRPILESDVYPKVLQNAKFDRLVFQFQGIQLQGVVFDTMLANYVLNPERSHNLTDLSRNYLQITAKSYKELVKKGQTIADLSITQVAEYCGLDVFTTYQLREKLEAELAAIPSLHGLFQEVELPLEAVLAVMETSGVRIDQEYLQTLSTQLEADLQRLEAGAYELAGEIFNLGSPKQLSEILFGRLELDVKKSRKTKLGYSTDAATLEKLQGDHPIIDVLLEYRTLAKLKSTYVDALPMLVRDDTHRIHTDFNQAVTATGRLSSSNPNLQNIPIRTEFSRQIRAAFIPESSWILMAADYSQIELRILAHLSQEPRLLEAYRNGQDVHTLTAQLLLEKDQIAAEERRLAKIINFGVIYGMGPHRFAREAGVKYSEAKDFIQRFYDRYPEVFAYLQRMEREAVSQGYVETILGRRRYFEFDSRGLKKYRGKALEELAEVDLSDIKMSSYDRGLLRAAANAPIQGSSADLIKIAMVQLQAALEPYKSRLLMQVHDELVLEVPVDEVDDVRSQIKTTMETALPLSIPLVAEVHTGANWMEAK</sequence>
<feature type="domain" description="DNA-directed DNA polymerase family A palm" evidence="19">
    <location>
        <begin position="698"/>
        <end position="921"/>
    </location>
</feature>
<dbReference type="Gene3D" id="3.30.420.10">
    <property type="entry name" value="Ribonuclease H-like superfamily/Ribonuclease H"/>
    <property type="match status" value="1"/>
</dbReference>
<evidence type="ECO:0000256" key="1">
    <source>
        <dbReference type="ARBA" id="ARBA00007705"/>
    </source>
</evidence>
<dbReference type="SMART" id="SM00475">
    <property type="entry name" value="53EXOc"/>
    <property type="match status" value="1"/>
</dbReference>
<dbReference type="InterPro" id="IPR020045">
    <property type="entry name" value="DNA_polI_H3TH"/>
</dbReference>
<dbReference type="CDD" id="cd08637">
    <property type="entry name" value="DNA_pol_A_pol_I_C"/>
    <property type="match status" value="1"/>
</dbReference>
<dbReference type="FunFam" id="1.10.150.20:FF:000002">
    <property type="entry name" value="DNA polymerase I"/>
    <property type="match status" value="1"/>
</dbReference>
<dbReference type="SMART" id="SM00482">
    <property type="entry name" value="POLAc"/>
    <property type="match status" value="1"/>
</dbReference>
<evidence type="ECO:0000256" key="14">
    <source>
        <dbReference type="ARBA" id="ARBA00049244"/>
    </source>
</evidence>
<evidence type="ECO:0000256" key="10">
    <source>
        <dbReference type="ARBA" id="ARBA00022839"/>
    </source>
</evidence>
<dbReference type="GO" id="GO:0006302">
    <property type="term" value="P:double-strand break repair"/>
    <property type="evidence" value="ECO:0007669"/>
    <property type="project" value="TreeGrafter"/>
</dbReference>
<evidence type="ECO:0000256" key="15">
    <source>
        <dbReference type="NCBIfam" id="TIGR00593"/>
    </source>
</evidence>
<dbReference type="CDD" id="cd06139">
    <property type="entry name" value="DNA_polA_I_Ecoli_like_exo"/>
    <property type="match status" value="1"/>
</dbReference>
<dbReference type="Gene3D" id="1.20.1060.10">
    <property type="entry name" value="Taq DNA Polymerase, Chain T, domain 4"/>
    <property type="match status" value="1"/>
</dbReference>
<evidence type="ECO:0000256" key="3">
    <source>
        <dbReference type="ARBA" id="ARBA00020311"/>
    </source>
</evidence>
<dbReference type="EC" id="2.7.7.7" evidence="2 15"/>
<dbReference type="Gene3D" id="3.40.50.1010">
    <property type="entry name" value="5'-nuclease"/>
    <property type="match status" value="1"/>
</dbReference>
<evidence type="ECO:0000256" key="2">
    <source>
        <dbReference type="ARBA" id="ARBA00012417"/>
    </source>
</evidence>
<keyword evidence="13 16" id="KW-0234">DNA repair</keyword>
<dbReference type="Pfam" id="PF02739">
    <property type="entry name" value="5_3_exonuc_N"/>
    <property type="match status" value="1"/>
</dbReference>
<dbReference type="SUPFAM" id="SSF56672">
    <property type="entry name" value="DNA/RNA polymerases"/>
    <property type="match status" value="1"/>
</dbReference>
<evidence type="ECO:0000256" key="8">
    <source>
        <dbReference type="ARBA" id="ARBA00022763"/>
    </source>
</evidence>
<dbReference type="InterPro" id="IPR002421">
    <property type="entry name" value="5-3_exonuclease"/>
</dbReference>
<dbReference type="eggNOG" id="COG0749">
    <property type="taxonomic scope" value="Bacteria"/>
</dbReference>
<dbReference type="HOGENOM" id="CLU_004675_0_1_3"/>
<dbReference type="GO" id="GO:0008409">
    <property type="term" value="F:5'-3' exonuclease activity"/>
    <property type="evidence" value="ECO:0007669"/>
    <property type="project" value="UniProtKB-UniRule"/>
</dbReference>
<dbReference type="InterPro" id="IPR018320">
    <property type="entry name" value="DNA_polymerase_1"/>
</dbReference>
<dbReference type="GO" id="GO:0006261">
    <property type="term" value="P:DNA-templated DNA replication"/>
    <property type="evidence" value="ECO:0007669"/>
    <property type="project" value="UniProtKB-UniRule"/>
</dbReference>
<dbReference type="InterPro" id="IPR002562">
    <property type="entry name" value="3'-5'_exonuclease_dom"/>
</dbReference>
<dbReference type="PANTHER" id="PTHR10133:SF27">
    <property type="entry name" value="DNA POLYMERASE NU"/>
    <property type="match status" value="1"/>
</dbReference>
<feature type="domain" description="3'-5' exonuclease" evidence="17">
    <location>
        <begin position="342"/>
        <end position="528"/>
    </location>
</feature>
<dbReference type="PRINTS" id="PR00868">
    <property type="entry name" value="DNAPOLI"/>
</dbReference>
<evidence type="ECO:0000256" key="16">
    <source>
        <dbReference type="RuleBase" id="RU004460"/>
    </source>
</evidence>
<dbReference type="SMART" id="SM00474">
    <property type="entry name" value="35EXOc"/>
    <property type="match status" value="1"/>
</dbReference>
<dbReference type="eggNOG" id="COG0258">
    <property type="taxonomic scope" value="Bacteria"/>
</dbReference>
<evidence type="ECO:0000256" key="12">
    <source>
        <dbReference type="ARBA" id="ARBA00023125"/>
    </source>
</evidence>
<dbReference type="InterPro" id="IPR012337">
    <property type="entry name" value="RNaseH-like_sf"/>
</dbReference>
<keyword evidence="7" id="KW-0540">Nuclease</keyword>
<dbReference type="SUPFAM" id="SSF53098">
    <property type="entry name" value="Ribonuclease H-like"/>
    <property type="match status" value="1"/>
</dbReference>
<dbReference type="NCBIfam" id="TIGR00593">
    <property type="entry name" value="pola"/>
    <property type="match status" value="1"/>
</dbReference>
<gene>
    <name evidence="16 20" type="primary">polA</name>
    <name evidence="20" type="ordered locus">AM1_2151</name>
</gene>
<dbReference type="InterPro" id="IPR002298">
    <property type="entry name" value="DNA_polymerase_A"/>
</dbReference>
<evidence type="ECO:0000259" key="17">
    <source>
        <dbReference type="SMART" id="SM00474"/>
    </source>
</evidence>
<evidence type="ECO:0000259" key="18">
    <source>
        <dbReference type="SMART" id="SM00475"/>
    </source>
</evidence>